<feature type="region of interest" description="Disordered" evidence="1">
    <location>
        <begin position="53"/>
        <end position="99"/>
    </location>
</feature>
<protein>
    <submittedName>
        <fullName evidence="3">Uncharacterized protein</fullName>
    </submittedName>
</protein>
<dbReference type="AlphaFoldDB" id="A0A7E4W1E8"/>
<reference evidence="2" key="1">
    <citation type="journal article" date="2013" name="Genetics">
        <title>The draft genome and transcriptome of Panagrellus redivivus are shaped by the harsh demands of a free-living lifestyle.</title>
        <authorList>
            <person name="Srinivasan J."/>
            <person name="Dillman A.R."/>
            <person name="Macchietto M.G."/>
            <person name="Heikkinen L."/>
            <person name="Lakso M."/>
            <person name="Fracchia K.M."/>
            <person name="Antoshechkin I."/>
            <person name="Mortazavi A."/>
            <person name="Wong G."/>
            <person name="Sternberg P.W."/>
        </authorList>
    </citation>
    <scope>NUCLEOTIDE SEQUENCE [LARGE SCALE GENOMIC DNA]</scope>
    <source>
        <strain evidence="2">MT8872</strain>
    </source>
</reference>
<feature type="region of interest" description="Disordered" evidence="1">
    <location>
        <begin position="1"/>
        <end position="29"/>
    </location>
</feature>
<sequence length="99" mass="10218">MSTSIPRPKSIPVPRSVPMSASARGPRSAPASVSAKASFCLIASSKNTPAFFTASSDGEASSEHGPVSKGPRSPRIRTCHSQSSTTSRFSTLTAASIRP</sequence>
<feature type="compositionally biased region" description="Polar residues" evidence="1">
    <location>
        <begin position="79"/>
        <end position="99"/>
    </location>
</feature>
<accession>A0A7E4W1E8</accession>
<name>A0A7E4W1E8_PANRE</name>
<dbReference type="Proteomes" id="UP000492821">
    <property type="component" value="Unassembled WGS sequence"/>
</dbReference>
<reference evidence="3" key="2">
    <citation type="submission" date="2020-10" db="UniProtKB">
        <authorList>
            <consortium name="WormBaseParasite"/>
        </authorList>
    </citation>
    <scope>IDENTIFICATION</scope>
</reference>
<feature type="compositionally biased region" description="Low complexity" evidence="1">
    <location>
        <begin position="20"/>
        <end position="29"/>
    </location>
</feature>
<proteinExistence type="predicted"/>
<organism evidence="2 3">
    <name type="scientific">Panagrellus redivivus</name>
    <name type="common">Microworm</name>
    <dbReference type="NCBI Taxonomy" id="6233"/>
    <lineage>
        <taxon>Eukaryota</taxon>
        <taxon>Metazoa</taxon>
        <taxon>Ecdysozoa</taxon>
        <taxon>Nematoda</taxon>
        <taxon>Chromadorea</taxon>
        <taxon>Rhabditida</taxon>
        <taxon>Tylenchina</taxon>
        <taxon>Panagrolaimomorpha</taxon>
        <taxon>Panagrolaimoidea</taxon>
        <taxon>Panagrolaimidae</taxon>
        <taxon>Panagrellus</taxon>
    </lineage>
</organism>
<evidence type="ECO:0000313" key="3">
    <source>
        <dbReference type="WBParaSite" id="Pan_g4960.t1"/>
    </source>
</evidence>
<evidence type="ECO:0000313" key="2">
    <source>
        <dbReference type="Proteomes" id="UP000492821"/>
    </source>
</evidence>
<dbReference type="WBParaSite" id="Pan_g4960.t1">
    <property type="protein sequence ID" value="Pan_g4960.t1"/>
    <property type="gene ID" value="Pan_g4960"/>
</dbReference>
<evidence type="ECO:0000256" key="1">
    <source>
        <dbReference type="SAM" id="MobiDB-lite"/>
    </source>
</evidence>
<keyword evidence="2" id="KW-1185">Reference proteome</keyword>